<keyword evidence="2" id="KW-0812">Transmembrane</keyword>
<keyword evidence="4" id="KW-0472">Membrane</keyword>
<sequence length="104" mass="11609">MLVMRFQNVAVNYLSSWFLLDFSVITVDWVLTALSLGDDDDGASGVARLSKALRLLHFLRLARVVRMIKTNAILQHLEENTLSQVTMTQYSLLLGAEAAEGLLQ</sequence>
<proteinExistence type="predicted"/>
<dbReference type="InterPro" id="IPR005821">
    <property type="entry name" value="Ion_trans_dom"/>
</dbReference>
<reference evidence="6" key="1">
    <citation type="submission" date="2021-02" db="EMBL/GenBank/DDBJ databases">
        <authorList>
            <person name="Dougan E. K."/>
            <person name="Rhodes N."/>
            <person name="Thang M."/>
            <person name="Chan C."/>
        </authorList>
    </citation>
    <scope>NUCLEOTIDE SEQUENCE</scope>
</reference>
<gene>
    <name evidence="6" type="primary">HCN1</name>
    <name evidence="6" type="ORF">SNAT2548_LOCUS9430</name>
</gene>
<evidence type="ECO:0000313" key="6">
    <source>
        <dbReference type="EMBL" id="CAE7230986.1"/>
    </source>
</evidence>
<accession>A0A812KK16</accession>
<feature type="domain" description="Ion transport" evidence="5">
    <location>
        <begin position="4"/>
        <end position="77"/>
    </location>
</feature>
<comment type="subcellular location">
    <subcellularLocation>
        <location evidence="1">Membrane</location>
        <topology evidence="1">Multi-pass membrane protein</topology>
    </subcellularLocation>
</comment>
<evidence type="ECO:0000256" key="2">
    <source>
        <dbReference type="ARBA" id="ARBA00022692"/>
    </source>
</evidence>
<evidence type="ECO:0000259" key="5">
    <source>
        <dbReference type="Pfam" id="PF00520"/>
    </source>
</evidence>
<dbReference type="GO" id="GO:0016020">
    <property type="term" value="C:membrane"/>
    <property type="evidence" value="ECO:0007669"/>
    <property type="project" value="UniProtKB-SubCell"/>
</dbReference>
<dbReference type="EMBL" id="CAJNDS010000735">
    <property type="protein sequence ID" value="CAE7230986.1"/>
    <property type="molecule type" value="Genomic_DNA"/>
</dbReference>
<evidence type="ECO:0000313" key="7">
    <source>
        <dbReference type="Proteomes" id="UP000604046"/>
    </source>
</evidence>
<keyword evidence="7" id="KW-1185">Reference proteome</keyword>
<comment type="caution">
    <text evidence="6">The sequence shown here is derived from an EMBL/GenBank/DDBJ whole genome shotgun (WGS) entry which is preliminary data.</text>
</comment>
<dbReference type="GO" id="GO:0005216">
    <property type="term" value="F:monoatomic ion channel activity"/>
    <property type="evidence" value="ECO:0007669"/>
    <property type="project" value="InterPro"/>
</dbReference>
<dbReference type="Gene3D" id="1.20.120.350">
    <property type="entry name" value="Voltage-gated potassium channels. Chain C"/>
    <property type="match status" value="1"/>
</dbReference>
<evidence type="ECO:0000256" key="1">
    <source>
        <dbReference type="ARBA" id="ARBA00004141"/>
    </source>
</evidence>
<organism evidence="6 7">
    <name type="scientific">Symbiodinium natans</name>
    <dbReference type="NCBI Taxonomy" id="878477"/>
    <lineage>
        <taxon>Eukaryota</taxon>
        <taxon>Sar</taxon>
        <taxon>Alveolata</taxon>
        <taxon>Dinophyceae</taxon>
        <taxon>Suessiales</taxon>
        <taxon>Symbiodiniaceae</taxon>
        <taxon>Symbiodinium</taxon>
    </lineage>
</organism>
<dbReference type="AlphaFoldDB" id="A0A812KK16"/>
<dbReference type="Proteomes" id="UP000604046">
    <property type="component" value="Unassembled WGS sequence"/>
</dbReference>
<name>A0A812KK16_9DINO</name>
<evidence type="ECO:0000256" key="4">
    <source>
        <dbReference type="ARBA" id="ARBA00023136"/>
    </source>
</evidence>
<dbReference type="Pfam" id="PF00520">
    <property type="entry name" value="Ion_trans"/>
    <property type="match status" value="1"/>
</dbReference>
<protein>
    <submittedName>
        <fullName evidence="6">HCN1 protein</fullName>
    </submittedName>
</protein>
<evidence type="ECO:0000256" key="3">
    <source>
        <dbReference type="ARBA" id="ARBA00022989"/>
    </source>
</evidence>
<keyword evidence="3" id="KW-1133">Transmembrane helix</keyword>
<dbReference type="InterPro" id="IPR027359">
    <property type="entry name" value="Volt_channel_dom_sf"/>
</dbReference>